<dbReference type="AlphaFoldDB" id="A0A2U1CFN8"/>
<keyword evidence="6" id="KW-0812">Transmembrane</keyword>
<keyword evidence="6" id="KW-1133">Transmembrane helix</keyword>
<dbReference type="Gene3D" id="3.30.565.10">
    <property type="entry name" value="Histidine kinase-like ATPase, C-terminal domain"/>
    <property type="match status" value="1"/>
</dbReference>
<dbReference type="InterPro" id="IPR036890">
    <property type="entry name" value="HATPase_C_sf"/>
</dbReference>
<dbReference type="PANTHER" id="PTHR24421">
    <property type="entry name" value="NITRATE/NITRITE SENSOR PROTEIN NARX-RELATED"/>
    <property type="match status" value="1"/>
</dbReference>
<sequence>MAEFYRFPHWALTTLVMAAALCIVFQTRAISYSIRRLPTGWVRRVENGMECAILGVLFLFAALLAQVQYGLFCGFLAPSAYDLVRQAVFLLTAVLGTTAAVGMELIWPFFAVGGAAVLLPLTETVTGPAYPVFFLMSMAFFLLRSVHICLLRRRELYTQLSSVSVKEAIDTLHTGLLFFRRSGELLLCNRSMEALARQMTGQPVQDGRLFQRLLECGPLCGGCAREVLGGQQVFRLPDSSVWSFSAHELPMGRRTMLLLTADDVTEHWDAVTFLARQNQALEQRGQELRSTIAHLQAICEAEEIARSKARVHDLLGQRISLLLRALRDDRQMDESLLLDFARSLPTALREDPTPSPAHRLEMLRETFQGMEVSVEFQGALPEDGAVADSFAEIAVECVTNAVRHGYATRIQFHFFQNDCWRMTVTDNGIPPAGPIREGGGIGGMRRRMARLGGSMELYTSPRFRIELSVPKEAERTWLKC</sequence>
<comment type="caution">
    <text evidence="7">The sequence shown here is derived from an EMBL/GenBank/DDBJ whole genome shotgun (WGS) entry which is preliminary data.</text>
</comment>
<evidence type="ECO:0000256" key="1">
    <source>
        <dbReference type="ARBA" id="ARBA00000085"/>
    </source>
</evidence>
<evidence type="ECO:0000313" key="8">
    <source>
        <dbReference type="Proteomes" id="UP000245778"/>
    </source>
</evidence>
<name>A0A2U1CFN8_9FIRM</name>
<keyword evidence="6" id="KW-0472">Membrane</keyword>
<feature type="transmembrane region" description="Helical" evidence="6">
    <location>
        <begin position="88"/>
        <end position="110"/>
    </location>
</feature>
<keyword evidence="3" id="KW-0808">Transferase</keyword>
<comment type="catalytic activity">
    <reaction evidence="1">
        <text>ATP + protein L-histidine = ADP + protein N-phospho-L-histidine.</text>
        <dbReference type="EC" id="2.7.13.3"/>
    </reaction>
</comment>
<evidence type="ECO:0000256" key="2">
    <source>
        <dbReference type="ARBA" id="ARBA00012438"/>
    </source>
</evidence>
<gene>
    <name evidence="7" type="ORF">C7373_101234</name>
</gene>
<protein>
    <recommendedName>
        <fullName evidence="2">histidine kinase</fullName>
        <ecNumber evidence="2">2.7.13.3</ecNumber>
    </recommendedName>
</protein>
<organism evidence="7 8">
    <name type="scientific">Intestinimonas butyriciproducens</name>
    <dbReference type="NCBI Taxonomy" id="1297617"/>
    <lineage>
        <taxon>Bacteria</taxon>
        <taxon>Bacillati</taxon>
        <taxon>Bacillota</taxon>
        <taxon>Clostridia</taxon>
        <taxon>Eubacteriales</taxon>
        <taxon>Intestinimonas</taxon>
    </lineage>
</organism>
<evidence type="ECO:0000256" key="4">
    <source>
        <dbReference type="ARBA" id="ARBA00022777"/>
    </source>
</evidence>
<dbReference type="GO" id="GO:0000160">
    <property type="term" value="P:phosphorelay signal transduction system"/>
    <property type="evidence" value="ECO:0007669"/>
    <property type="project" value="UniProtKB-KW"/>
</dbReference>
<evidence type="ECO:0000313" key="7">
    <source>
        <dbReference type="EMBL" id="PVY59720.1"/>
    </source>
</evidence>
<evidence type="ECO:0000256" key="6">
    <source>
        <dbReference type="SAM" id="Phobius"/>
    </source>
</evidence>
<reference evidence="7 8" key="1">
    <citation type="submission" date="2018-04" db="EMBL/GenBank/DDBJ databases">
        <title>Genomic Encyclopedia of Type Strains, Phase IV (KMG-IV): sequencing the most valuable type-strain genomes for metagenomic binning, comparative biology and taxonomic classification.</title>
        <authorList>
            <person name="Goeker M."/>
        </authorList>
    </citation>
    <scope>NUCLEOTIDE SEQUENCE [LARGE SCALE GENOMIC DNA]</scope>
    <source>
        <strain evidence="7 8">DSM 26588</strain>
    </source>
</reference>
<dbReference type="OrthoDB" id="9781904at2"/>
<keyword evidence="4" id="KW-0418">Kinase</keyword>
<dbReference type="SUPFAM" id="SSF55874">
    <property type="entry name" value="ATPase domain of HSP90 chaperone/DNA topoisomerase II/histidine kinase"/>
    <property type="match status" value="1"/>
</dbReference>
<accession>A0A2U1CFN8</accession>
<dbReference type="EMBL" id="QEKK01000001">
    <property type="protein sequence ID" value="PVY59720.1"/>
    <property type="molecule type" value="Genomic_DNA"/>
</dbReference>
<proteinExistence type="predicted"/>
<keyword evidence="5" id="KW-0902">Two-component regulatory system</keyword>
<dbReference type="RefSeq" id="WP_116721472.1">
    <property type="nucleotide sequence ID" value="NZ_CP011524.1"/>
</dbReference>
<evidence type="ECO:0000256" key="3">
    <source>
        <dbReference type="ARBA" id="ARBA00022679"/>
    </source>
</evidence>
<dbReference type="EC" id="2.7.13.3" evidence="2"/>
<dbReference type="InterPro" id="IPR050482">
    <property type="entry name" value="Sensor_HK_TwoCompSys"/>
</dbReference>
<dbReference type="Proteomes" id="UP000245778">
    <property type="component" value="Unassembled WGS sequence"/>
</dbReference>
<dbReference type="GeneID" id="93228033"/>
<dbReference type="GO" id="GO:0004673">
    <property type="term" value="F:protein histidine kinase activity"/>
    <property type="evidence" value="ECO:0007669"/>
    <property type="project" value="UniProtKB-EC"/>
</dbReference>
<evidence type="ECO:0000256" key="5">
    <source>
        <dbReference type="ARBA" id="ARBA00023012"/>
    </source>
</evidence>
<feature type="transmembrane region" description="Helical" evidence="6">
    <location>
        <begin position="53"/>
        <end position="76"/>
    </location>
</feature>
<dbReference type="PANTHER" id="PTHR24421:SF10">
    <property type="entry name" value="NITRATE_NITRITE SENSOR PROTEIN NARQ"/>
    <property type="match status" value="1"/>
</dbReference>